<protein>
    <recommendedName>
        <fullName evidence="1">DNA (cytosine-5-)-methyltransferase</fullName>
        <ecNumber evidence="1">2.1.1.37</ecNumber>
    </recommendedName>
</protein>
<feature type="region of interest" description="Disordered" evidence="6">
    <location>
        <begin position="216"/>
        <end position="255"/>
    </location>
</feature>
<dbReference type="InterPro" id="IPR050390">
    <property type="entry name" value="C5-Methyltransferase"/>
</dbReference>
<keyword evidence="2 7" id="KW-0489">Methyltransferase</keyword>
<evidence type="ECO:0000256" key="1">
    <source>
        <dbReference type="ARBA" id="ARBA00011975"/>
    </source>
</evidence>
<reference evidence="7" key="1">
    <citation type="journal article" date="2008" name="ISME J.">
        <title>Genomic patterns of recombination, clonal divergence and environment in marine microbial populations.</title>
        <authorList>
            <person name="Konstantinidis K.T."/>
            <person name="Delong E.F."/>
        </authorList>
    </citation>
    <scope>NUCLEOTIDE SEQUENCE</scope>
</reference>
<dbReference type="Gene3D" id="3.90.120.10">
    <property type="entry name" value="DNA Methylase, subunit A, domain 2"/>
    <property type="match status" value="1"/>
</dbReference>
<dbReference type="Gene3D" id="3.40.50.150">
    <property type="entry name" value="Vaccinia Virus protein VP39"/>
    <property type="match status" value="1"/>
</dbReference>
<dbReference type="NCBIfam" id="TIGR00675">
    <property type="entry name" value="dcm"/>
    <property type="match status" value="1"/>
</dbReference>
<dbReference type="PANTHER" id="PTHR10629">
    <property type="entry name" value="CYTOSINE-SPECIFIC METHYLTRANSFERASE"/>
    <property type="match status" value="1"/>
</dbReference>
<dbReference type="SUPFAM" id="SSF53335">
    <property type="entry name" value="S-adenosyl-L-methionine-dependent methyltransferases"/>
    <property type="match status" value="1"/>
</dbReference>
<dbReference type="GO" id="GO:0044027">
    <property type="term" value="P:negative regulation of gene expression via chromosomal CpG island methylation"/>
    <property type="evidence" value="ECO:0007669"/>
    <property type="project" value="TreeGrafter"/>
</dbReference>
<dbReference type="GO" id="GO:0003886">
    <property type="term" value="F:DNA (cytosine-5-)-methyltransferase activity"/>
    <property type="evidence" value="ECO:0007669"/>
    <property type="project" value="UniProtKB-EC"/>
</dbReference>
<dbReference type="REBASE" id="25649">
    <property type="entry name" value="M.UcrHFORFBP"/>
</dbReference>
<evidence type="ECO:0000256" key="4">
    <source>
        <dbReference type="ARBA" id="ARBA00022691"/>
    </source>
</evidence>
<dbReference type="PROSITE" id="PS51679">
    <property type="entry name" value="SAM_MT_C5"/>
    <property type="match status" value="1"/>
</dbReference>
<comment type="similarity">
    <text evidence="5">Belongs to the class I-like SAM-binding methyltransferase superfamily. C5-methyltransferase family.</text>
</comment>
<keyword evidence="3" id="KW-0808">Transferase</keyword>
<dbReference type="PROSITE" id="PS00094">
    <property type="entry name" value="C5_MTASE_1"/>
    <property type="match status" value="1"/>
</dbReference>
<dbReference type="EMBL" id="EU016591">
    <property type="protein sequence ID" value="ABZ07039.1"/>
    <property type="molecule type" value="Genomic_DNA"/>
</dbReference>
<dbReference type="InterPro" id="IPR029063">
    <property type="entry name" value="SAM-dependent_MTases_sf"/>
</dbReference>
<dbReference type="AlphaFoldDB" id="B3T380"/>
<evidence type="ECO:0000256" key="5">
    <source>
        <dbReference type="RuleBase" id="RU000416"/>
    </source>
</evidence>
<evidence type="ECO:0000256" key="3">
    <source>
        <dbReference type="ARBA" id="ARBA00022679"/>
    </source>
</evidence>
<dbReference type="PANTHER" id="PTHR10629:SF52">
    <property type="entry name" value="DNA (CYTOSINE-5)-METHYLTRANSFERASE 1"/>
    <property type="match status" value="1"/>
</dbReference>
<dbReference type="GO" id="GO:0003677">
    <property type="term" value="F:DNA binding"/>
    <property type="evidence" value="ECO:0007669"/>
    <property type="project" value="TreeGrafter"/>
</dbReference>
<sequence length="380" mass="42586">MKKEAHVLDLFSGPGGLSEGFNTAKIGNHTFRSVVANDNDVHASVTYRKNHPGVEFVLGDISASEIKRKIVRAIKAETGMNTVDVIIGGPPCKGFSLTNKMTRNMKNPMNRLVMDYVAMIRKLKPKAFVMENVPGIFAMEGGKIVKDLISEFRSMGYYNTDSWLLNAADYGVPQIRKRAFIVGSRSRIPIEKPRTTHGSNGQAPRVSVFDAISDLPKIPDGSSSSRAAYKKPPNKFQRQLRNGQRKPTQHVTTKNSDLVLKRIRKVPSGGNWKDIPRELMQVNGDYEKIQKAHSMIYRRLIKTEPSVTITNFRKGMIIHPTEHRLFSVREAARIQTFPDSYKFEGGLSSMQQQVSDAVPVFLAKKVAEAILAHLEMDHKL</sequence>
<dbReference type="EC" id="2.1.1.37" evidence="1"/>
<name>B3T380_9ARCH</name>
<proteinExistence type="inferred from homology"/>
<evidence type="ECO:0000313" key="7">
    <source>
        <dbReference type="EMBL" id="ABZ07039.1"/>
    </source>
</evidence>
<accession>B3T380</accession>
<dbReference type="InterPro" id="IPR001525">
    <property type="entry name" value="C5_MeTfrase"/>
</dbReference>
<keyword evidence="4" id="KW-0949">S-adenosyl-L-methionine</keyword>
<dbReference type="InterPro" id="IPR018117">
    <property type="entry name" value="C5_DNA_meth_AS"/>
</dbReference>
<dbReference type="Pfam" id="PF00145">
    <property type="entry name" value="DNA_methylase"/>
    <property type="match status" value="1"/>
</dbReference>
<gene>
    <name evidence="7" type="ORF">ALOHA_HF4000ANIW97J3ctg1g13</name>
</gene>
<evidence type="ECO:0000256" key="6">
    <source>
        <dbReference type="SAM" id="MobiDB-lite"/>
    </source>
</evidence>
<dbReference type="GO" id="GO:0032259">
    <property type="term" value="P:methylation"/>
    <property type="evidence" value="ECO:0007669"/>
    <property type="project" value="UniProtKB-KW"/>
</dbReference>
<dbReference type="PRINTS" id="PR00105">
    <property type="entry name" value="C5METTRFRASE"/>
</dbReference>
<evidence type="ECO:0000256" key="2">
    <source>
        <dbReference type="ARBA" id="ARBA00022603"/>
    </source>
</evidence>
<organism evidence="7">
    <name type="scientific">uncultured marine crenarchaeote HF4000_ANIW97J3</name>
    <dbReference type="NCBI Taxonomy" id="455567"/>
    <lineage>
        <taxon>Archaea</taxon>
        <taxon>Nitrososphaerota</taxon>
        <taxon>Nitrososphaeria</taxon>
        <taxon>Nitrosopumilales</taxon>
        <taxon>environmental samples</taxon>
    </lineage>
</organism>